<name>A0A517PUM4_9PLAN</name>
<accession>A0A517PUM4</accession>
<evidence type="ECO:0000313" key="2">
    <source>
        <dbReference type="Proteomes" id="UP000320421"/>
    </source>
</evidence>
<protein>
    <submittedName>
        <fullName evidence="1">Uncharacterized protein</fullName>
    </submittedName>
</protein>
<keyword evidence="2" id="KW-1185">Reference proteome</keyword>
<sequence>MHEKVDNRHKKILSTLFKANGKLDSFTLFKRARFSFAEFTNLIRFLKKHEYLREEEYVFFLTSKGKKSSLVSHEAEGKKRKWREVPANMLGNKIEISEGYVPSKSMLDQEF</sequence>
<organism evidence="1 2">
    <name type="scientific">Gimesia chilikensis</name>
    <dbReference type="NCBI Taxonomy" id="2605989"/>
    <lineage>
        <taxon>Bacteria</taxon>
        <taxon>Pseudomonadati</taxon>
        <taxon>Planctomycetota</taxon>
        <taxon>Planctomycetia</taxon>
        <taxon>Planctomycetales</taxon>
        <taxon>Planctomycetaceae</taxon>
        <taxon>Gimesia</taxon>
    </lineage>
</organism>
<reference evidence="1 2" key="1">
    <citation type="submission" date="2019-02" db="EMBL/GenBank/DDBJ databases">
        <title>Deep-cultivation of Planctomycetes and their phenomic and genomic characterization uncovers novel biology.</title>
        <authorList>
            <person name="Wiegand S."/>
            <person name="Jogler M."/>
            <person name="Boedeker C."/>
            <person name="Pinto D."/>
            <person name="Vollmers J."/>
            <person name="Rivas-Marin E."/>
            <person name="Kohn T."/>
            <person name="Peeters S.H."/>
            <person name="Heuer A."/>
            <person name="Rast P."/>
            <person name="Oberbeckmann S."/>
            <person name="Bunk B."/>
            <person name="Jeske O."/>
            <person name="Meyerdierks A."/>
            <person name="Storesund J.E."/>
            <person name="Kallscheuer N."/>
            <person name="Luecker S."/>
            <person name="Lage O.M."/>
            <person name="Pohl T."/>
            <person name="Merkel B.J."/>
            <person name="Hornburger P."/>
            <person name="Mueller R.-W."/>
            <person name="Bruemmer F."/>
            <person name="Labrenz M."/>
            <person name="Spormann A.M."/>
            <person name="Op den Camp H."/>
            <person name="Overmann J."/>
            <person name="Amann R."/>
            <person name="Jetten M.S.M."/>
            <person name="Mascher T."/>
            <person name="Medema M.H."/>
            <person name="Devos D.P."/>
            <person name="Kaster A.-K."/>
            <person name="Ovreas L."/>
            <person name="Rohde M."/>
            <person name="Galperin M.Y."/>
            <person name="Jogler C."/>
        </authorList>
    </citation>
    <scope>NUCLEOTIDE SEQUENCE [LARGE SCALE GENOMIC DNA]</scope>
    <source>
        <strain evidence="1 2">HG66A1</strain>
    </source>
</reference>
<dbReference type="OrthoDB" id="7066669at2"/>
<proteinExistence type="predicted"/>
<dbReference type="Proteomes" id="UP000320421">
    <property type="component" value="Chromosome"/>
</dbReference>
<evidence type="ECO:0000313" key="1">
    <source>
        <dbReference type="EMBL" id="QDT23081.1"/>
    </source>
</evidence>
<dbReference type="EMBL" id="CP036266">
    <property type="protein sequence ID" value="QDT23081.1"/>
    <property type="molecule type" value="Genomic_DNA"/>
</dbReference>
<gene>
    <name evidence="1" type="ORF">HG66A1_48940</name>
</gene>
<dbReference type="AlphaFoldDB" id="A0A517PUM4"/>
<dbReference type="RefSeq" id="WP_145189957.1">
    <property type="nucleotide sequence ID" value="NZ_CP036266.1"/>
</dbReference>